<reference evidence="2 3" key="1">
    <citation type="submission" date="2019-04" db="EMBL/GenBank/DDBJ databases">
        <title>Salinimonas iocasae sp. nov., a halophilic bacterium isolated from the outer tube casing of tubeworms in Okinawa Trough.</title>
        <authorList>
            <person name="Zhang H."/>
            <person name="Wang H."/>
            <person name="Li C."/>
        </authorList>
    </citation>
    <scope>NUCLEOTIDE SEQUENCE [LARGE SCALE GENOMIC DNA]</scope>
    <source>
        <strain evidence="2 3">KX18D6</strain>
    </source>
</reference>
<proteinExistence type="predicted"/>
<dbReference type="Proteomes" id="UP000304912">
    <property type="component" value="Chromosome"/>
</dbReference>
<dbReference type="PANTHER" id="PTHR28208">
    <property type="entry name" value="PHOSPHATIDATE PHOSPHATASE APP1"/>
    <property type="match status" value="1"/>
</dbReference>
<evidence type="ECO:0000259" key="1">
    <source>
        <dbReference type="Pfam" id="PF09949"/>
    </source>
</evidence>
<name>A0A5B7YEB0_9ALTE</name>
<dbReference type="KEGG" id="salk:FBQ74_10365"/>
<keyword evidence="3" id="KW-1185">Reference proteome</keyword>
<dbReference type="GO" id="GO:0008195">
    <property type="term" value="F:phosphatidate phosphatase activity"/>
    <property type="evidence" value="ECO:0007669"/>
    <property type="project" value="InterPro"/>
</dbReference>
<dbReference type="OrthoDB" id="9789875at2"/>
<dbReference type="InterPro" id="IPR052935">
    <property type="entry name" value="Mg2+_PAP"/>
</dbReference>
<accession>A0A5B7YEB0</accession>
<sequence length="474" mass="54891">MRVNQFANNSRFLSFRFRAWCRWTFLLMPLVVTSGYDRIFAKDSTRWYQKAILVSVFVILNAKVNYHHGCHRHTRNRNSLINYKPKATSRKRLHQNFERITMQKTTRKWVHRLERRIDKLRHRYKRWYGYSPVIVQPYMTYGTADELWVAGRLLEAKGVQGGLDDSRWKNFVHMLRRYQSDEIPFTDIKLALGEDERTVTTDADGYFHYQWKKPATEHLQQPWTRLILQAADPGLPRAEDQSIAEISVPADSAEFAVVSDVDDTIMRTGATNFLRHTKTVLLNNAHSRELFPGTSEFYNALQRGASGSANNPFFYVSSSPWNIYDLIADFIDINDLPKGPVLLKDFGLREDRWFKSGHESYKKERIEAILNTYPELKLVLIGDSGQHDVYAYLEIVKNYPDRVAAVYIRDLKPASRSDKINTAADKFADYDVPFKFIEDAAEAASHAVSLNLVTEKSERDVSQDVAETRAADDT</sequence>
<protein>
    <submittedName>
        <fullName evidence="2">DUF2183 domain-containing protein</fullName>
    </submittedName>
</protein>
<dbReference type="InterPro" id="IPR019236">
    <property type="entry name" value="APP1_cat"/>
</dbReference>
<evidence type="ECO:0000313" key="3">
    <source>
        <dbReference type="Proteomes" id="UP000304912"/>
    </source>
</evidence>
<dbReference type="PANTHER" id="PTHR28208:SF3">
    <property type="entry name" value="PHOSPHATIDATE PHOSPHATASE APP1"/>
    <property type="match status" value="1"/>
</dbReference>
<organism evidence="2 3">
    <name type="scientific">Salinimonas iocasae</name>
    <dbReference type="NCBI Taxonomy" id="2572577"/>
    <lineage>
        <taxon>Bacteria</taxon>
        <taxon>Pseudomonadati</taxon>
        <taxon>Pseudomonadota</taxon>
        <taxon>Gammaproteobacteria</taxon>
        <taxon>Alteromonadales</taxon>
        <taxon>Alteromonadaceae</taxon>
        <taxon>Alteromonas/Salinimonas group</taxon>
        <taxon>Salinimonas</taxon>
    </lineage>
</organism>
<evidence type="ECO:0000313" key="2">
    <source>
        <dbReference type="EMBL" id="QCZ93865.1"/>
    </source>
</evidence>
<feature type="domain" description="Phosphatidate phosphatase APP1 catalytic" evidence="1">
    <location>
        <begin position="255"/>
        <end position="410"/>
    </location>
</feature>
<gene>
    <name evidence="2" type="ORF">FBQ74_10365</name>
</gene>
<dbReference type="EMBL" id="CP039852">
    <property type="protein sequence ID" value="QCZ93865.1"/>
    <property type="molecule type" value="Genomic_DNA"/>
</dbReference>
<dbReference type="Pfam" id="PF09949">
    <property type="entry name" value="APP1_cat"/>
    <property type="match status" value="1"/>
</dbReference>
<dbReference type="AlphaFoldDB" id="A0A5B7YEB0"/>